<dbReference type="RefSeq" id="WP_136861569.1">
    <property type="nucleotide sequence ID" value="NZ_SWCJ01000001.1"/>
</dbReference>
<dbReference type="InterPro" id="IPR012495">
    <property type="entry name" value="TadE-like_dom"/>
</dbReference>
<protein>
    <submittedName>
        <fullName evidence="3">Pilus assembly protein</fullName>
    </submittedName>
</protein>
<reference evidence="3 4" key="1">
    <citation type="submission" date="2019-04" db="EMBL/GenBank/DDBJ databases">
        <authorList>
            <person name="Hwang J.C."/>
        </authorList>
    </citation>
    <scope>NUCLEOTIDE SEQUENCE [LARGE SCALE GENOMIC DNA]</scope>
    <source>
        <strain evidence="3 4">IMCC35002</strain>
    </source>
</reference>
<evidence type="ECO:0000313" key="4">
    <source>
        <dbReference type="Proteomes" id="UP000305675"/>
    </source>
</evidence>
<dbReference type="PROSITE" id="PS51257">
    <property type="entry name" value="PROKAR_LIPOPROTEIN"/>
    <property type="match status" value="1"/>
</dbReference>
<feature type="domain" description="TadE-like" evidence="2">
    <location>
        <begin position="9"/>
        <end position="51"/>
    </location>
</feature>
<comment type="caution">
    <text evidence="3">The sequence shown here is derived from an EMBL/GenBank/DDBJ whole genome shotgun (WGS) entry which is preliminary data.</text>
</comment>
<keyword evidence="4" id="KW-1185">Reference proteome</keyword>
<keyword evidence="1" id="KW-1133">Transmembrane helix</keyword>
<evidence type="ECO:0000313" key="3">
    <source>
        <dbReference type="EMBL" id="TKB58421.1"/>
    </source>
</evidence>
<keyword evidence="1" id="KW-0812">Transmembrane</keyword>
<sequence length="156" mass="16640">MNSRKGQAGVYSVEFAIVATVVFIVIFACLEVSRLMFTYNVLAEASRRAARLASVCAPDTSGSPDAPLALQSLALYDGTRIGPDLSTANLNIEYLSLDGTPAATFFDIALVRASIVNYQHSFIVPGLAFTFNSPDFSTTLPRESLGATRFGTTVCS</sequence>
<evidence type="ECO:0000259" key="2">
    <source>
        <dbReference type="Pfam" id="PF07811"/>
    </source>
</evidence>
<name>A0A4U1BV03_9GAMM</name>
<feature type="transmembrane region" description="Helical" evidence="1">
    <location>
        <begin position="12"/>
        <end position="30"/>
    </location>
</feature>
<organism evidence="3 4">
    <name type="scientific">Ferrimonas aestuarii</name>
    <dbReference type="NCBI Taxonomy" id="2569539"/>
    <lineage>
        <taxon>Bacteria</taxon>
        <taxon>Pseudomonadati</taxon>
        <taxon>Pseudomonadota</taxon>
        <taxon>Gammaproteobacteria</taxon>
        <taxon>Alteromonadales</taxon>
        <taxon>Ferrimonadaceae</taxon>
        <taxon>Ferrimonas</taxon>
    </lineage>
</organism>
<dbReference type="Pfam" id="PF07811">
    <property type="entry name" value="TadE"/>
    <property type="match status" value="1"/>
</dbReference>
<evidence type="ECO:0000256" key="1">
    <source>
        <dbReference type="SAM" id="Phobius"/>
    </source>
</evidence>
<keyword evidence="1" id="KW-0472">Membrane</keyword>
<gene>
    <name evidence="3" type="ORF">FCL42_01350</name>
</gene>
<dbReference type="Proteomes" id="UP000305675">
    <property type="component" value="Unassembled WGS sequence"/>
</dbReference>
<dbReference type="EMBL" id="SWCJ01000001">
    <property type="protein sequence ID" value="TKB58421.1"/>
    <property type="molecule type" value="Genomic_DNA"/>
</dbReference>
<accession>A0A4U1BV03</accession>
<dbReference type="OrthoDB" id="6948598at2"/>
<proteinExistence type="predicted"/>
<dbReference type="AlphaFoldDB" id="A0A4U1BV03"/>